<sequence>MVNRTTRRIPPSLPHVEFGDFYPVKIVSLMHNRQVHDIVYAGQSASMEVYFLPKTWNTMTQKQRHNILQIWTVKLKLIRRLPIVSFKLGNPPVILTPIPSSGQRVSIYAGCICQTGVILEVIQQCKHEEDDEGCVNNQSLFISH</sequence>
<evidence type="ECO:0000313" key="2">
    <source>
        <dbReference type="Proteomes" id="UP000311919"/>
    </source>
</evidence>
<proteinExistence type="predicted"/>
<protein>
    <submittedName>
        <fullName evidence="1">GTP-binding protein 2</fullName>
    </submittedName>
</protein>
<dbReference type="EMBL" id="SKCS01000070">
    <property type="protein sequence ID" value="TNN18589.1"/>
    <property type="molecule type" value="Genomic_DNA"/>
</dbReference>
<dbReference type="AlphaFoldDB" id="A0A4Z2DQ66"/>
<organism evidence="1 2">
    <name type="scientific">Schistosoma japonicum</name>
    <name type="common">Blood fluke</name>
    <dbReference type="NCBI Taxonomy" id="6182"/>
    <lineage>
        <taxon>Eukaryota</taxon>
        <taxon>Metazoa</taxon>
        <taxon>Spiralia</taxon>
        <taxon>Lophotrochozoa</taxon>
        <taxon>Platyhelminthes</taxon>
        <taxon>Trematoda</taxon>
        <taxon>Digenea</taxon>
        <taxon>Strigeidida</taxon>
        <taxon>Schistosomatoidea</taxon>
        <taxon>Schistosomatidae</taxon>
        <taxon>Schistosoma</taxon>
    </lineage>
</organism>
<accession>A0A4Z2DQ66</accession>
<comment type="caution">
    <text evidence="1">The sequence shown here is derived from an EMBL/GenBank/DDBJ whole genome shotgun (WGS) entry which is preliminary data.</text>
</comment>
<name>A0A4Z2DQ66_SCHJA</name>
<reference evidence="1 2" key="1">
    <citation type="submission" date="2019-03" db="EMBL/GenBank/DDBJ databases">
        <title>An improved genome assembly of the fluke Schistosoma japonicum.</title>
        <authorList>
            <person name="Hu W."/>
            <person name="Luo F."/>
            <person name="Yin M."/>
            <person name="Mo X."/>
            <person name="Sun C."/>
            <person name="Wu Q."/>
            <person name="Zhu B."/>
            <person name="Xiang M."/>
            <person name="Wang J."/>
            <person name="Wang Y."/>
            <person name="Zhang T."/>
            <person name="Xu B."/>
            <person name="Zheng H."/>
            <person name="Feng Z."/>
        </authorList>
    </citation>
    <scope>NUCLEOTIDE SEQUENCE [LARGE SCALE GENOMIC DNA]</scope>
    <source>
        <strain evidence="1">HuSjv2</strain>
        <tissue evidence="1">Worms</tissue>
    </source>
</reference>
<gene>
    <name evidence="1" type="ORF">EWB00_010072</name>
</gene>
<evidence type="ECO:0000313" key="1">
    <source>
        <dbReference type="EMBL" id="TNN18589.1"/>
    </source>
</evidence>
<keyword evidence="2" id="KW-1185">Reference proteome</keyword>
<dbReference type="Proteomes" id="UP000311919">
    <property type="component" value="Unassembled WGS sequence"/>
</dbReference>